<dbReference type="OrthoDB" id="189258at2"/>
<feature type="transmembrane region" description="Helical" evidence="2">
    <location>
        <begin position="156"/>
        <end position="176"/>
    </location>
</feature>
<feature type="transmembrane region" description="Helical" evidence="2">
    <location>
        <begin position="188"/>
        <end position="207"/>
    </location>
</feature>
<name>A0A6P2C3J1_9ACTN</name>
<keyword evidence="2" id="KW-0472">Membrane</keyword>
<gene>
    <name evidence="3" type="ORF">EAS64_14660</name>
</gene>
<dbReference type="InterPro" id="IPR011701">
    <property type="entry name" value="MFS"/>
</dbReference>
<feature type="transmembrane region" description="Helical" evidence="2">
    <location>
        <begin position="272"/>
        <end position="295"/>
    </location>
</feature>
<dbReference type="Gene3D" id="1.20.1250.20">
    <property type="entry name" value="MFS general substrate transporter like domains"/>
    <property type="match status" value="2"/>
</dbReference>
<feature type="region of interest" description="Disordered" evidence="1">
    <location>
        <begin position="422"/>
        <end position="442"/>
    </location>
</feature>
<evidence type="ECO:0000313" key="3">
    <source>
        <dbReference type="EMBL" id="TVZ05730.1"/>
    </source>
</evidence>
<evidence type="ECO:0000256" key="1">
    <source>
        <dbReference type="SAM" id="MobiDB-lite"/>
    </source>
</evidence>
<feature type="transmembrane region" description="Helical" evidence="2">
    <location>
        <begin position="94"/>
        <end position="120"/>
    </location>
</feature>
<keyword evidence="4" id="KW-1185">Reference proteome</keyword>
<dbReference type="PANTHER" id="PTHR23520:SF5">
    <property type="entry name" value="TRANSPORTER, PUTATIVE (AFU_ORTHOLOGUE AFUA_3G04000)-RELATED"/>
    <property type="match status" value="1"/>
</dbReference>
<reference evidence="3 4" key="1">
    <citation type="submission" date="2018-11" db="EMBL/GenBank/DDBJ databases">
        <title>Trebonia kvetii gen.nov., sp.nov., a novel acidophilic actinobacterium, and proposal of the new actinobacterial family Treboniaceae fam. nov.</title>
        <authorList>
            <person name="Rapoport D."/>
            <person name="Sagova-Mareckova M."/>
            <person name="Sedlacek I."/>
            <person name="Provaznik J."/>
            <person name="Kralova S."/>
            <person name="Pavlinic D."/>
            <person name="Benes V."/>
            <person name="Kopecky J."/>
        </authorList>
    </citation>
    <scope>NUCLEOTIDE SEQUENCE [LARGE SCALE GENOMIC DNA]</scope>
    <source>
        <strain evidence="3 4">15Tr583</strain>
    </source>
</reference>
<comment type="caution">
    <text evidence="3">The sequence shown here is derived from an EMBL/GenBank/DDBJ whole genome shotgun (WGS) entry which is preliminary data.</text>
</comment>
<accession>A0A6P2C3J1</accession>
<sequence>MHPPARQHGSDGGPVRSPHPGLTGDARLLVAGQGVRAAGYGFTAVLLGALLAARGYSSLQAAAVLTALIAGTALASLAVGAFGDRFGRRRSYAAFFFGIAVAGVLVAAGAPLWVLLVVALTGTLSTDVVDNGPATTLEQVMLAAEDAGTATVYGRYNMIGAAAGALGSLAVTLTGLGPHGATGGVHGWLFLVLVPVGITGAVLAARLSPAVEAPAASTGSPGPAGRVRSRLGPSRAVVRRLAGLFAVDAAGGGLVTTGFLSYYLTDRYHVSVAALGWLFFAVSVVQAVSVALAPLLARRFGLVATMVGTHLPSNVLLAAVAFAPTFGVAALLLLARTTLSQMDVPTRQALVMTVVTPAERTAAAAVTNASRYTVRPAGPLAAGLVQQLALGAPLVVAGAVKSGYDLALWCWAHRLGLTTRAGPPGPGSAAIATVTASPGEPP</sequence>
<dbReference type="Pfam" id="PF07690">
    <property type="entry name" value="MFS_1"/>
    <property type="match status" value="1"/>
</dbReference>
<protein>
    <submittedName>
        <fullName evidence="3">MFS transporter</fullName>
    </submittedName>
</protein>
<keyword evidence="2" id="KW-1133">Transmembrane helix</keyword>
<dbReference type="GO" id="GO:0022857">
    <property type="term" value="F:transmembrane transporter activity"/>
    <property type="evidence" value="ECO:0007669"/>
    <property type="project" value="InterPro"/>
</dbReference>
<dbReference type="PANTHER" id="PTHR23520">
    <property type="entry name" value="TRANSPORTER, PUTATIVE (AFU_ORTHOLOGUE AFUA_3G04000)-RELATED"/>
    <property type="match status" value="1"/>
</dbReference>
<dbReference type="SUPFAM" id="SSF103473">
    <property type="entry name" value="MFS general substrate transporter"/>
    <property type="match status" value="1"/>
</dbReference>
<dbReference type="EMBL" id="RPFW01000002">
    <property type="protein sequence ID" value="TVZ05730.1"/>
    <property type="molecule type" value="Genomic_DNA"/>
</dbReference>
<dbReference type="AlphaFoldDB" id="A0A6P2C3J1"/>
<dbReference type="Proteomes" id="UP000460272">
    <property type="component" value="Unassembled WGS sequence"/>
</dbReference>
<feature type="transmembrane region" description="Helical" evidence="2">
    <location>
        <begin position="315"/>
        <end position="335"/>
    </location>
</feature>
<dbReference type="InterPro" id="IPR036259">
    <property type="entry name" value="MFS_trans_sf"/>
</dbReference>
<evidence type="ECO:0000256" key="2">
    <source>
        <dbReference type="SAM" id="Phobius"/>
    </source>
</evidence>
<organism evidence="3 4">
    <name type="scientific">Trebonia kvetii</name>
    <dbReference type="NCBI Taxonomy" id="2480626"/>
    <lineage>
        <taxon>Bacteria</taxon>
        <taxon>Bacillati</taxon>
        <taxon>Actinomycetota</taxon>
        <taxon>Actinomycetes</taxon>
        <taxon>Streptosporangiales</taxon>
        <taxon>Treboniaceae</taxon>
        <taxon>Trebonia</taxon>
    </lineage>
</organism>
<feature type="transmembrane region" description="Helical" evidence="2">
    <location>
        <begin position="37"/>
        <end position="56"/>
    </location>
</feature>
<evidence type="ECO:0000313" key="4">
    <source>
        <dbReference type="Proteomes" id="UP000460272"/>
    </source>
</evidence>
<feature type="transmembrane region" description="Helical" evidence="2">
    <location>
        <begin position="62"/>
        <end position="82"/>
    </location>
</feature>
<proteinExistence type="predicted"/>
<feature type="transmembrane region" description="Helical" evidence="2">
    <location>
        <begin position="241"/>
        <end position="265"/>
    </location>
</feature>
<keyword evidence="2" id="KW-0812">Transmembrane</keyword>